<reference evidence="1" key="1">
    <citation type="journal article" date="2023" name="Mol. Biol. Evol.">
        <title>Third-Generation Sequencing Reveals the Adaptive Role of the Epigenome in Three Deep-Sea Polychaetes.</title>
        <authorList>
            <person name="Perez M."/>
            <person name="Aroh O."/>
            <person name="Sun Y."/>
            <person name="Lan Y."/>
            <person name="Juniper S.K."/>
            <person name="Young C.R."/>
            <person name="Angers B."/>
            <person name="Qian P.Y."/>
        </authorList>
    </citation>
    <scope>NUCLEOTIDE SEQUENCE</scope>
    <source>
        <strain evidence="1">R07B-5</strain>
    </source>
</reference>
<keyword evidence="2" id="KW-1185">Reference proteome</keyword>
<dbReference type="EMBL" id="JAODUO010004148">
    <property type="protein sequence ID" value="KAK2144634.1"/>
    <property type="molecule type" value="Genomic_DNA"/>
</dbReference>
<comment type="caution">
    <text evidence="1">The sequence shown here is derived from an EMBL/GenBank/DDBJ whole genome shotgun (WGS) entry which is preliminary data.</text>
</comment>
<evidence type="ECO:0000313" key="1">
    <source>
        <dbReference type="EMBL" id="KAK2144634.1"/>
    </source>
</evidence>
<protein>
    <submittedName>
        <fullName evidence="1">Uncharacterized protein</fullName>
    </submittedName>
</protein>
<organism evidence="1 2">
    <name type="scientific">Ridgeia piscesae</name>
    <name type="common">Tubeworm</name>
    <dbReference type="NCBI Taxonomy" id="27915"/>
    <lineage>
        <taxon>Eukaryota</taxon>
        <taxon>Metazoa</taxon>
        <taxon>Spiralia</taxon>
        <taxon>Lophotrochozoa</taxon>
        <taxon>Annelida</taxon>
        <taxon>Polychaeta</taxon>
        <taxon>Sedentaria</taxon>
        <taxon>Canalipalpata</taxon>
        <taxon>Sabellida</taxon>
        <taxon>Siboglinidae</taxon>
        <taxon>Ridgeia</taxon>
    </lineage>
</organism>
<gene>
    <name evidence="1" type="ORF">NP493_4159g00000</name>
</gene>
<dbReference type="Proteomes" id="UP001209878">
    <property type="component" value="Unassembled WGS sequence"/>
</dbReference>
<name>A0AAD9J1H6_RIDPI</name>
<accession>A0AAD9J1H6</accession>
<evidence type="ECO:0000313" key="2">
    <source>
        <dbReference type="Proteomes" id="UP001209878"/>
    </source>
</evidence>
<proteinExistence type="predicted"/>
<sequence>MCQYPNCCEVTLLMLAMTTNCMCLFITTANLRVSVSCGCNTTSWHQLLEGLHWANDSYNTHFIDTSLAQCVLFCSLSLTHFTGDIKTHTIRSATALLS</sequence>
<dbReference type="AlphaFoldDB" id="A0AAD9J1H6"/>